<keyword evidence="7 18" id="KW-0406">Ion transport</keyword>
<dbReference type="PROSITE" id="PS00236">
    <property type="entry name" value="NEUROTR_ION_CHANNEL"/>
    <property type="match status" value="1"/>
</dbReference>
<dbReference type="AlphaFoldDB" id="A0A343W7T9"/>
<dbReference type="InterPro" id="IPR006028">
    <property type="entry name" value="GABAA/Glycine_rcpt"/>
</dbReference>
<evidence type="ECO:0000256" key="8">
    <source>
        <dbReference type="ARBA" id="ARBA00023136"/>
    </source>
</evidence>
<feature type="transmembrane region" description="Helical" evidence="18">
    <location>
        <begin position="289"/>
        <end position="306"/>
    </location>
</feature>
<dbReference type="GO" id="GO:0005254">
    <property type="term" value="F:chloride channel activity"/>
    <property type="evidence" value="ECO:0007669"/>
    <property type="project" value="UniProtKB-KW"/>
</dbReference>
<keyword evidence="12" id="KW-0325">Glycoprotein</keyword>
<gene>
    <name evidence="21" type="primary">GRD</name>
</gene>
<evidence type="ECO:0000256" key="3">
    <source>
        <dbReference type="ARBA" id="ARBA00022692"/>
    </source>
</evidence>
<keyword evidence="9" id="KW-1015">Disulfide bond</keyword>
<feature type="transmembrane region" description="Helical" evidence="18">
    <location>
        <begin position="260"/>
        <end position="282"/>
    </location>
</feature>
<keyword evidence="3 18" id="KW-0812">Transmembrane</keyword>
<dbReference type="InterPro" id="IPR006029">
    <property type="entry name" value="Neurotrans-gated_channel_TM"/>
</dbReference>
<feature type="transmembrane region" description="Helical" evidence="18">
    <location>
        <begin position="318"/>
        <end position="339"/>
    </location>
</feature>
<keyword evidence="11" id="KW-0869">Chloride channel</keyword>
<dbReference type="PRINTS" id="PR00252">
    <property type="entry name" value="NRIONCHANNEL"/>
</dbReference>
<evidence type="ECO:0000256" key="13">
    <source>
        <dbReference type="ARBA" id="ARBA00023214"/>
    </source>
</evidence>
<dbReference type="CDD" id="cd19049">
    <property type="entry name" value="LGIC_TM_anion"/>
    <property type="match status" value="1"/>
</dbReference>
<protein>
    <submittedName>
        <fullName evidence="21">Gamma-aminobutyric acid receptor GRD subunit</fullName>
    </submittedName>
</protein>
<dbReference type="InterPro" id="IPR006201">
    <property type="entry name" value="Neur_channel"/>
</dbReference>
<feature type="transmembrane region" description="Helical" evidence="18">
    <location>
        <begin position="522"/>
        <end position="539"/>
    </location>
</feature>
<name>A0A343W7T9_VARDE</name>
<evidence type="ECO:0000256" key="16">
    <source>
        <dbReference type="ARBA" id="ARBA00023303"/>
    </source>
</evidence>
<evidence type="ECO:0000256" key="9">
    <source>
        <dbReference type="ARBA" id="ARBA00023157"/>
    </source>
</evidence>
<sequence length="553" mass="63331">MRSSVLCLIIAILLNSLVNGSKYSRTRSPLTKSFRPFVRTSDISRNVSLLLEGLLGGYDKRNRPKGSGPGGKGPTIVGADILIRSMGPISELDMEYSMDCYFRQKWKDERLKFNRFATQSKQDVANISLSIKMLDKIWKPDTYFLNGKGSYLHTITQPNKLLRISHNGDVLYSMRLTIKAKCPMKLESFPMDRQSCPLWFGSYAYPEEQIRFEWINVEFVKGMVLSQYDLIEIPKNNVSHRVNSDMHSMLVVYFNLHRHMGYFLIQVYVPCILLVVLSWVSFWINREATADRVGLGITTVLTLSTFGSDTRTDLPKVAYPTALDWFVIMCFAFVMLTLLEYAGVHYFTKVGSGEYFPGQEGIEDDSEQEFERCDMEDDDDDDPQYLKRGHSDVERYVWTEVNACNQVSCYPQNTDFGTGNAGMRYRACSAPFVQTSRGSIRIQNVIGGTGSLHPLRSGTQQPIPAMQYIPPPPRPARRRVNRWLQFLYCIAGNKRYRDEMRRSAPRGQTANSVSKIDRCSRILFPVSFIVLNVLYWVGYTQFAEDGWQRTSDT</sequence>
<evidence type="ECO:0000256" key="10">
    <source>
        <dbReference type="ARBA" id="ARBA00023170"/>
    </source>
</evidence>
<evidence type="ECO:0000259" key="20">
    <source>
        <dbReference type="Pfam" id="PF02932"/>
    </source>
</evidence>
<dbReference type="GO" id="GO:0045211">
    <property type="term" value="C:postsynaptic membrane"/>
    <property type="evidence" value="ECO:0007669"/>
    <property type="project" value="UniProtKB-SubCell"/>
</dbReference>
<comment type="similarity">
    <text evidence="18">Belongs to the ligand-gated ion channel (TC 1.A.9) family.</text>
</comment>
<dbReference type="Pfam" id="PF02931">
    <property type="entry name" value="Neur_chan_LBD"/>
    <property type="match status" value="1"/>
</dbReference>
<keyword evidence="4 18" id="KW-0732">Signal</keyword>
<dbReference type="InterPro" id="IPR038050">
    <property type="entry name" value="Neuro_actylchol_rec"/>
</dbReference>
<dbReference type="PRINTS" id="PR00253">
    <property type="entry name" value="GABAARECEPTR"/>
</dbReference>
<evidence type="ECO:0000256" key="7">
    <source>
        <dbReference type="ARBA" id="ARBA00023065"/>
    </source>
</evidence>
<proteinExistence type="evidence at transcript level"/>
<feature type="signal peptide" evidence="18">
    <location>
        <begin position="1"/>
        <end position="20"/>
    </location>
</feature>
<keyword evidence="5 18" id="KW-1133">Transmembrane helix</keyword>
<dbReference type="InterPro" id="IPR036719">
    <property type="entry name" value="Neuro-gated_channel_TM_sf"/>
</dbReference>
<dbReference type="InterPro" id="IPR018000">
    <property type="entry name" value="Neurotransmitter_ion_chnl_CS"/>
</dbReference>
<dbReference type="InterPro" id="IPR036734">
    <property type="entry name" value="Neur_chan_lig-bd_sf"/>
</dbReference>
<keyword evidence="14" id="KW-0628">Postsynaptic cell membrane</keyword>
<evidence type="ECO:0000256" key="18">
    <source>
        <dbReference type="RuleBase" id="RU000687"/>
    </source>
</evidence>
<feature type="chain" id="PRO_5022265456" evidence="18">
    <location>
        <begin position="21"/>
        <end position="553"/>
    </location>
</feature>
<evidence type="ECO:0000256" key="14">
    <source>
        <dbReference type="ARBA" id="ARBA00023257"/>
    </source>
</evidence>
<accession>A0A343W7T9</accession>
<dbReference type="InterPro" id="IPR001390">
    <property type="entry name" value="GABAAa_rcpt"/>
</dbReference>
<keyword evidence="16 18" id="KW-0407">Ion channel</keyword>
<evidence type="ECO:0000256" key="2">
    <source>
        <dbReference type="ARBA" id="ARBA00022475"/>
    </source>
</evidence>
<dbReference type="SUPFAM" id="SSF90112">
    <property type="entry name" value="Neurotransmitter-gated ion-channel transmembrane pore"/>
    <property type="match status" value="1"/>
</dbReference>
<keyword evidence="2" id="KW-1003">Cell membrane</keyword>
<evidence type="ECO:0000256" key="5">
    <source>
        <dbReference type="ARBA" id="ARBA00022989"/>
    </source>
</evidence>
<dbReference type="CDD" id="cd19007">
    <property type="entry name" value="LGIC_ECD_GABAR_GRD-like"/>
    <property type="match status" value="1"/>
</dbReference>
<feature type="domain" description="Neurotransmitter-gated ion-channel transmembrane" evidence="20">
    <location>
        <begin position="267"/>
        <end position="536"/>
    </location>
</feature>
<dbReference type="GO" id="GO:0004890">
    <property type="term" value="F:GABA-A receptor activity"/>
    <property type="evidence" value="ECO:0007669"/>
    <property type="project" value="InterPro"/>
</dbReference>
<evidence type="ECO:0000256" key="4">
    <source>
        <dbReference type="ARBA" id="ARBA00022729"/>
    </source>
</evidence>
<reference evidence="21" key="1">
    <citation type="submission" date="2017-03" db="EMBL/GenBank/DDBJ databases">
        <authorList>
            <person name="Afonso C.L."/>
            <person name="Miller P.J."/>
            <person name="Scott M.A."/>
            <person name="Spackman E."/>
            <person name="Goraichik I."/>
            <person name="Dimitrov K.M."/>
            <person name="Suarez D.L."/>
            <person name="Swayne D.E."/>
        </authorList>
    </citation>
    <scope>NUCLEOTIDE SEQUENCE</scope>
</reference>
<keyword evidence="15" id="KW-1071">Ligand-gated ion channel</keyword>
<evidence type="ECO:0000256" key="11">
    <source>
        <dbReference type="ARBA" id="ARBA00023173"/>
    </source>
</evidence>
<dbReference type="EMBL" id="KY748054">
    <property type="protein sequence ID" value="AVY53073.1"/>
    <property type="molecule type" value="mRNA"/>
</dbReference>
<evidence type="ECO:0000256" key="12">
    <source>
        <dbReference type="ARBA" id="ARBA00023180"/>
    </source>
</evidence>
<evidence type="ECO:0000259" key="19">
    <source>
        <dbReference type="Pfam" id="PF02931"/>
    </source>
</evidence>
<keyword evidence="13" id="KW-0868">Chloride</keyword>
<dbReference type="GO" id="GO:0005230">
    <property type="term" value="F:extracellular ligand-gated monoatomic ion channel activity"/>
    <property type="evidence" value="ECO:0007669"/>
    <property type="project" value="InterPro"/>
</dbReference>
<keyword evidence="10 21" id="KW-0675">Receptor</keyword>
<evidence type="ECO:0000256" key="17">
    <source>
        <dbReference type="ARBA" id="ARBA00034104"/>
    </source>
</evidence>
<dbReference type="PRINTS" id="PR01079">
    <property type="entry name" value="GABAARALPHA"/>
</dbReference>
<dbReference type="InterPro" id="IPR006202">
    <property type="entry name" value="Neur_chan_lig-bd"/>
</dbReference>
<keyword evidence="8 18" id="KW-0472">Membrane</keyword>
<evidence type="ECO:0000256" key="15">
    <source>
        <dbReference type="ARBA" id="ARBA00023286"/>
    </source>
</evidence>
<comment type="subcellular location">
    <subcellularLocation>
        <location evidence="17">Postsynaptic cell membrane</location>
        <topology evidence="17">Multi-pass membrane protein</topology>
    </subcellularLocation>
</comment>
<evidence type="ECO:0000313" key="21">
    <source>
        <dbReference type="EMBL" id="AVY53073.1"/>
    </source>
</evidence>
<keyword evidence="1 18" id="KW-0813">Transport</keyword>
<feature type="domain" description="Neurotransmitter-gated ion-channel ligand-binding" evidence="19">
    <location>
        <begin position="50"/>
        <end position="260"/>
    </location>
</feature>
<dbReference type="SUPFAM" id="SSF63712">
    <property type="entry name" value="Nicotinic receptor ligand binding domain-like"/>
    <property type="match status" value="1"/>
</dbReference>
<dbReference type="Pfam" id="PF02932">
    <property type="entry name" value="Neur_chan_memb"/>
    <property type="match status" value="1"/>
</dbReference>
<dbReference type="GO" id="GO:0099095">
    <property type="term" value="F:ligand-gated monoatomic anion channel activity"/>
    <property type="evidence" value="ECO:0007669"/>
    <property type="project" value="UniProtKB-ARBA"/>
</dbReference>
<dbReference type="FunFam" id="2.70.170.10:FF:000003">
    <property type="entry name" value="Putative gamma-aminobutyric acid receptor subunit gamma-2"/>
    <property type="match status" value="1"/>
</dbReference>
<dbReference type="Gene3D" id="1.20.58.390">
    <property type="entry name" value="Neurotransmitter-gated ion-channel transmembrane domain"/>
    <property type="match status" value="2"/>
</dbReference>
<dbReference type="Gene3D" id="2.70.170.10">
    <property type="entry name" value="Neurotransmitter-gated ion-channel ligand-binding domain"/>
    <property type="match status" value="1"/>
</dbReference>
<keyword evidence="6" id="KW-0770">Synapse</keyword>
<evidence type="ECO:0000256" key="1">
    <source>
        <dbReference type="ARBA" id="ARBA00022448"/>
    </source>
</evidence>
<dbReference type="GO" id="GO:0034707">
    <property type="term" value="C:chloride channel complex"/>
    <property type="evidence" value="ECO:0007669"/>
    <property type="project" value="UniProtKB-KW"/>
</dbReference>
<dbReference type="PANTHER" id="PTHR18945">
    <property type="entry name" value="NEUROTRANSMITTER GATED ION CHANNEL"/>
    <property type="match status" value="1"/>
</dbReference>
<evidence type="ECO:0000256" key="6">
    <source>
        <dbReference type="ARBA" id="ARBA00023018"/>
    </source>
</evidence>
<organism evidence="21">
    <name type="scientific">Varroa destructor</name>
    <name type="common">Honeybee mite</name>
    <dbReference type="NCBI Taxonomy" id="109461"/>
    <lineage>
        <taxon>Eukaryota</taxon>
        <taxon>Metazoa</taxon>
        <taxon>Ecdysozoa</taxon>
        <taxon>Arthropoda</taxon>
        <taxon>Chelicerata</taxon>
        <taxon>Arachnida</taxon>
        <taxon>Acari</taxon>
        <taxon>Parasitiformes</taxon>
        <taxon>Mesostigmata</taxon>
        <taxon>Gamasina</taxon>
        <taxon>Dermanyssoidea</taxon>
        <taxon>Varroidae</taxon>
        <taxon>Varroa</taxon>
    </lineage>
</organism>
<dbReference type="NCBIfam" id="TIGR00860">
    <property type="entry name" value="LIC"/>
    <property type="match status" value="1"/>
</dbReference>